<keyword evidence="4 8" id="KW-0106">Calcium</keyword>
<feature type="compositionally biased region" description="Basic and acidic residues" evidence="9">
    <location>
        <begin position="611"/>
        <end position="625"/>
    </location>
</feature>
<evidence type="ECO:0000256" key="1">
    <source>
        <dbReference type="ARBA" id="ARBA00004167"/>
    </source>
</evidence>
<feature type="domain" description="Cadherin" evidence="11">
    <location>
        <begin position="420"/>
        <end position="618"/>
    </location>
</feature>
<dbReference type="GO" id="GO:0005886">
    <property type="term" value="C:plasma membrane"/>
    <property type="evidence" value="ECO:0007669"/>
    <property type="project" value="InterPro"/>
</dbReference>
<evidence type="ECO:0000256" key="6">
    <source>
        <dbReference type="ARBA" id="ARBA00023136"/>
    </source>
</evidence>
<evidence type="ECO:0000259" key="11">
    <source>
        <dbReference type="PROSITE" id="PS50268"/>
    </source>
</evidence>
<dbReference type="AlphaFoldDB" id="A0A6G1SNR1"/>
<dbReference type="GO" id="GO:0005509">
    <property type="term" value="F:calcium ion binding"/>
    <property type="evidence" value="ECO:0007669"/>
    <property type="project" value="UniProtKB-UniRule"/>
</dbReference>
<evidence type="ECO:0000256" key="10">
    <source>
        <dbReference type="SAM" id="Phobius"/>
    </source>
</evidence>
<dbReference type="InterPro" id="IPR020894">
    <property type="entry name" value="Cadherin_CS"/>
</dbReference>
<dbReference type="Pfam" id="PF00028">
    <property type="entry name" value="Cadherin"/>
    <property type="match status" value="3"/>
</dbReference>
<organism evidence="12">
    <name type="scientific">Aceria tosichella</name>
    <name type="common">wheat curl mite</name>
    <dbReference type="NCBI Taxonomy" id="561515"/>
    <lineage>
        <taxon>Eukaryota</taxon>
        <taxon>Metazoa</taxon>
        <taxon>Ecdysozoa</taxon>
        <taxon>Arthropoda</taxon>
        <taxon>Chelicerata</taxon>
        <taxon>Arachnida</taxon>
        <taxon>Acari</taxon>
        <taxon>Acariformes</taxon>
        <taxon>Trombidiformes</taxon>
        <taxon>Prostigmata</taxon>
        <taxon>Eupodina</taxon>
        <taxon>Eriophyoidea</taxon>
        <taxon>Eriophyidae</taxon>
        <taxon>Eriophyinae</taxon>
        <taxon>Aceriini</taxon>
        <taxon>Aceria</taxon>
    </lineage>
</organism>
<proteinExistence type="predicted"/>
<dbReference type="Gene3D" id="2.60.40.60">
    <property type="entry name" value="Cadherins"/>
    <property type="match status" value="4"/>
</dbReference>
<keyword evidence="3" id="KW-0677">Repeat</keyword>
<dbReference type="PRINTS" id="PR00205">
    <property type="entry name" value="CADHERIN"/>
</dbReference>
<feature type="region of interest" description="Disordered" evidence="9">
    <location>
        <begin position="706"/>
        <end position="818"/>
    </location>
</feature>
<dbReference type="SMART" id="SM00112">
    <property type="entry name" value="CA"/>
    <property type="match status" value="3"/>
</dbReference>
<feature type="region of interest" description="Disordered" evidence="9">
    <location>
        <begin position="313"/>
        <end position="334"/>
    </location>
</feature>
<keyword evidence="5 10" id="KW-1133">Transmembrane helix</keyword>
<evidence type="ECO:0000256" key="7">
    <source>
        <dbReference type="ARBA" id="ARBA00023180"/>
    </source>
</evidence>
<protein>
    <submittedName>
        <fullName evidence="12">Protein dachsous</fullName>
    </submittedName>
</protein>
<feature type="compositionally biased region" description="Polar residues" evidence="9">
    <location>
        <begin position="939"/>
        <end position="954"/>
    </location>
</feature>
<accession>A0A6G1SNR1</accession>
<feature type="compositionally biased region" description="Polar residues" evidence="9">
    <location>
        <begin position="971"/>
        <end position="990"/>
    </location>
</feature>
<evidence type="ECO:0000256" key="3">
    <source>
        <dbReference type="ARBA" id="ARBA00022737"/>
    </source>
</evidence>
<dbReference type="InterPro" id="IPR050174">
    <property type="entry name" value="Protocadherin/Cadherin-CA"/>
</dbReference>
<feature type="compositionally biased region" description="Polar residues" evidence="9">
    <location>
        <begin position="626"/>
        <end position="641"/>
    </location>
</feature>
<sequence length="1093" mass="120833">MTQTSHLEGLVHGHHENFRTSPKLQSKQHSQQQHPNKPMCNASYNRRNNNSSYEFKQPMYSNGLIHLSRHLLNNQRNIIIATKSIRTRGRQRRESMLVNQISLVVILLICYFTTHQNSLLPANIIGANAQQLPDGVDSSSSSSAQEYHQHNNILRFSVEENRPNNTFVGTIRSADGQVPYLILPSFQTPETEVKQAFNVNLTTGDITTSAVLDREHRDQYHFIAIIKEPFAEIKCTIEVRDVNDNAPKFQTLNPNATKIVIEMPEGMRGYRQVLPLAIDYDSPLNGIREFRIISDNTPSGTFLLADHGAPARSTLNQNGNLGSTKDDSSSSMMANDPLLKSQLDQESTVLIPSYVPMQSATSAMRSFLIDLEASDPLDRENQSSYQLVVEAIDGGQPRLTGQLTVTVNVLDINDNDPVFQSKYYETSINENATRPSFVQRVMAYDADLDFNGQLSYYLKRHVSSSQQQATNSTSSDYNNNGSNNNNGNNEVITSRFSTNSNKGRVQPPPSQQQPTVSQALVKPLGGSQSRNSAGVDFQEMGHKLRSPSSSSPPSAQDQLFEVDPNKGEIYLINQLDYETDQWHELTIEARDHGKPPRSSYTTVKIHVIDTKDDPLPIPRPLDDRNQSGLVSTSPQASTSEKPQQEFRIGQEPVEAFGQSLVQSINLNLTNWFSQINSSILFVIVFVALFAVTFPVCLVKIKSRQPESDYNDTAGLTMASNNGQTKPSPSHSANNIEHPNGMLNDSLHHHHHHDHQSRRPPNLGGSFGGQNMNKLSGYHFPDSSSNHYHNLYPAQQRQRHHSSTSHHLLPESPADHQMPPVSGLQGVGGSRGGTMTLSHNHHHHHLHLLNQSGHHHSLDHHQHQFAGANMTNSLTYAHSHAVLLHQAHHHQSSHQLSPVHLNHQVQLGGSSHLNKGGTLNSIGTHHSAHHPPSSSPMPATPNTIHSSVIQPTNMHDQPAHHGHRNSALLPSIPQSGQLPPTPTHQMNSIGNVFSYPPSHGPGSTLGCYPDGLHMGNDGAHDNTPGSTVDSCSSPAGGGTTPQPLDRWLNLGVPAQLVNTQDWCGSYDWDYLENWTPEYHTLLPLIQADSASVSY</sequence>
<gene>
    <name evidence="12" type="primary">ds</name>
    <name evidence="12" type="ORF">g.8302</name>
</gene>
<evidence type="ECO:0000313" key="12">
    <source>
        <dbReference type="EMBL" id="MDE52125.1"/>
    </source>
</evidence>
<dbReference type="SUPFAM" id="SSF49313">
    <property type="entry name" value="Cadherin-like"/>
    <property type="match status" value="3"/>
</dbReference>
<dbReference type="InterPro" id="IPR002126">
    <property type="entry name" value="Cadherin-like_dom"/>
</dbReference>
<feature type="compositionally biased region" description="Polar residues" evidence="9">
    <location>
        <begin position="313"/>
        <end position="333"/>
    </location>
</feature>
<evidence type="ECO:0000256" key="5">
    <source>
        <dbReference type="ARBA" id="ARBA00022989"/>
    </source>
</evidence>
<evidence type="ECO:0000256" key="2">
    <source>
        <dbReference type="ARBA" id="ARBA00022692"/>
    </source>
</evidence>
<feature type="compositionally biased region" description="Low complexity" evidence="9">
    <location>
        <begin position="21"/>
        <end position="52"/>
    </location>
</feature>
<dbReference type="PROSITE" id="PS50268">
    <property type="entry name" value="CADHERIN_2"/>
    <property type="match status" value="3"/>
</dbReference>
<evidence type="ECO:0000256" key="8">
    <source>
        <dbReference type="PROSITE-ProRule" id="PRU00043"/>
    </source>
</evidence>
<feature type="region of interest" description="Disordered" evidence="9">
    <location>
        <begin position="464"/>
        <end position="517"/>
    </location>
</feature>
<dbReference type="EMBL" id="GGYP01007354">
    <property type="protein sequence ID" value="MDE52125.1"/>
    <property type="molecule type" value="Transcribed_RNA"/>
</dbReference>
<feature type="domain" description="Cadherin" evidence="11">
    <location>
        <begin position="293"/>
        <end position="419"/>
    </location>
</feature>
<dbReference type="GO" id="GO:0007156">
    <property type="term" value="P:homophilic cell adhesion via plasma membrane adhesion molecules"/>
    <property type="evidence" value="ECO:0007669"/>
    <property type="project" value="InterPro"/>
</dbReference>
<feature type="transmembrane region" description="Helical" evidence="10">
    <location>
        <begin position="96"/>
        <end position="114"/>
    </location>
</feature>
<feature type="compositionally biased region" description="Polar residues" evidence="9">
    <location>
        <begin position="1022"/>
        <end position="1032"/>
    </location>
</feature>
<feature type="compositionally biased region" description="Polar residues" evidence="9">
    <location>
        <begin position="490"/>
        <end position="503"/>
    </location>
</feature>
<feature type="region of interest" description="Disordered" evidence="9">
    <location>
        <begin position="611"/>
        <end position="644"/>
    </location>
</feature>
<keyword evidence="7" id="KW-0325">Glycoprotein</keyword>
<dbReference type="PANTHER" id="PTHR24028:SF328">
    <property type="entry name" value="CADHERIN-3"/>
    <property type="match status" value="1"/>
</dbReference>
<feature type="compositionally biased region" description="Polar residues" evidence="9">
    <location>
        <begin position="907"/>
        <end position="923"/>
    </location>
</feature>
<comment type="subcellular location">
    <subcellularLocation>
        <location evidence="1">Membrane</location>
        <topology evidence="1">Single-pass membrane protein</topology>
    </subcellularLocation>
</comment>
<feature type="compositionally biased region" description="Polar residues" evidence="9">
    <location>
        <begin position="717"/>
        <end position="736"/>
    </location>
</feature>
<reference evidence="12" key="1">
    <citation type="submission" date="2018-10" db="EMBL/GenBank/DDBJ databases">
        <title>Transcriptome assembly of Aceria tosichella (Wheat curl mite) Type 2.</title>
        <authorList>
            <person name="Scully E.D."/>
            <person name="Geib S.M."/>
            <person name="Palmer N.A."/>
            <person name="Gupta A.K."/>
            <person name="Sarath G."/>
            <person name="Tatineni S."/>
        </authorList>
    </citation>
    <scope>NUCLEOTIDE SEQUENCE</scope>
    <source>
        <strain evidence="12">LincolnNE</strain>
    </source>
</reference>
<feature type="region of interest" description="Disordered" evidence="9">
    <location>
        <begin position="1"/>
        <end position="52"/>
    </location>
</feature>
<feature type="region of interest" description="Disordered" evidence="9">
    <location>
        <begin position="1015"/>
        <end position="1042"/>
    </location>
</feature>
<dbReference type="InterPro" id="IPR015919">
    <property type="entry name" value="Cadherin-like_sf"/>
</dbReference>
<feature type="compositionally biased region" description="Basic residues" evidence="9">
    <location>
        <begin position="747"/>
        <end position="757"/>
    </location>
</feature>
<feature type="region of interest" description="Disordered" evidence="9">
    <location>
        <begin position="907"/>
        <end position="994"/>
    </location>
</feature>
<dbReference type="PANTHER" id="PTHR24028">
    <property type="entry name" value="CADHERIN-87A"/>
    <property type="match status" value="1"/>
</dbReference>
<dbReference type="CDD" id="cd11304">
    <property type="entry name" value="Cadherin_repeat"/>
    <property type="match status" value="3"/>
</dbReference>
<feature type="domain" description="Cadherin" evidence="11">
    <location>
        <begin position="150"/>
        <end position="249"/>
    </location>
</feature>
<name>A0A6G1SNR1_9ACAR</name>
<keyword evidence="2 10" id="KW-0812">Transmembrane</keyword>
<evidence type="ECO:0000256" key="4">
    <source>
        <dbReference type="ARBA" id="ARBA00022837"/>
    </source>
</evidence>
<feature type="compositionally biased region" description="Low complexity" evidence="9">
    <location>
        <begin position="464"/>
        <end position="489"/>
    </location>
</feature>
<evidence type="ECO:0000256" key="9">
    <source>
        <dbReference type="SAM" id="MobiDB-lite"/>
    </source>
</evidence>
<feature type="compositionally biased region" description="Basic and acidic residues" evidence="9">
    <location>
        <begin position="9"/>
        <end position="18"/>
    </location>
</feature>
<dbReference type="PROSITE" id="PS00232">
    <property type="entry name" value="CADHERIN_1"/>
    <property type="match status" value="2"/>
</dbReference>
<keyword evidence="6 10" id="KW-0472">Membrane</keyword>